<feature type="compositionally biased region" description="Pro residues" evidence="1">
    <location>
        <begin position="397"/>
        <end position="406"/>
    </location>
</feature>
<evidence type="ECO:0000256" key="2">
    <source>
        <dbReference type="SAM" id="Phobius"/>
    </source>
</evidence>
<evidence type="ECO:0000313" key="3">
    <source>
        <dbReference type="EMBL" id="GII49998.1"/>
    </source>
</evidence>
<keyword evidence="4" id="KW-1185">Reference proteome</keyword>
<feature type="transmembrane region" description="Helical" evidence="2">
    <location>
        <begin position="99"/>
        <end position="119"/>
    </location>
</feature>
<feature type="region of interest" description="Disordered" evidence="1">
    <location>
        <begin position="280"/>
        <end position="299"/>
    </location>
</feature>
<dbReference type="Proteomes" id="UP000644610">
    <property type="component" value="Unassembled WGS sequence"/>
</dbReference>
<keyword evidence="2" id="KW-1133">Transmembrane helix</keyword>
<evidence type="ECO:0000313" key="4">
    <source>
        <dbReference type="Proteomes" id="UP000644610"/>
    </source>
</evidence>
<keyword evidence="2" id="KW-0812">Transmembrane</keyword>
<proteinExistence type="predicted"/>
<reference evidence="3" key="1">
    <citation type="submission" date="2021-01" db="EMBL/GenBank/DDBJ databases">
        <title>Whole genome shotgun sequence of Planotetraspora silvatica NBRC 100141.</title>
        <authorList>
            <person name="Komaki H."/>
            <person name="Tamura T."/>
        </authorList>
    </citation>
    <scope>NUCLEOTIDE SEQUENCE</scope>
    <source>
        <strain evidence="3">NBRC 100141</strain>
    </source>
</reference>
<dbReference type="AlphaFoldDB" id="A0A8J3XUY7"/>
<comment type="caution">
    <text evidence="3">The sequence shown here is derived from an EMBL/GenBank/DDBJ whole genome shotgun (WGS) entry which is preliminary data.</text>
</comment>
<feature type="transmembrane region" description="Helical" evidence="2">
    <location>
        <begin position="26"/>
        <end position="42"/>
    </location>
</feature>
<keyword evidence="2" id="KW-0472">Membrane</keyword>
<dbReference type="EMBL" id="BOOQ01000047">
    <property type="protein sequence ID" value="GII49998.1"/>
    <property type="molecule type" value="Genomic_DNA"/>
</dbReference>
<name>A0A8J3XUY7_9ACTN</name>
<feature type="region of interest" description="Disordered" evidence="1">
    <location>
        <begin position="368"/>
        <end position="406"/>
    </location>
</feature>
<feature type="transmembrane region" description="Helical" evidence="2">
    <location>
        <begin position="54"/>
        <end position="78"/>
    </location>
</feature>
<sequence>MGGYIVVSLCRLSGIRLPTRDDHRRVLIAALAAFLLALYLLYELSTDFAPQPHLLRAGVVCIVSALASIVLAVLRAVGVARFPQPQAGPASPPRNWREVWLSSGATVVAALIALPLTWYSTQYVPDAAAPTITITSSLKAGQAAVSAPIPITMTITFKNTATASVRVLGSMYQLTGTATSVSPTRSVAIDTSQRDAALKENYGPAARYNRYATHQQAQVIQYGQVVEDAVELIPNEESTATIVAFVPPSVLSGDKGFSLLRLTVDIVFVRADRVSLGVPDAVDSTSTASGSERDHEGCEGRQVLQRRWTVTYGSLIDRLTQSRREVAIGRTVQSSATGLPEPDLWWEAIPSLDYSIHHGQQPCGRLVNPDQYGSDRGLEERSMLSTAGAVTELAAPRPIPPSTTKP</sequence>
<evidence type="ECO:0000256" key="1">
    <source>
        <dbReference type="SAM" id="MobiDB-lite"/>
    </source>
</evidence>
<organism evidence="3 4">
    <name type="scientific">Planotetraspora silvatica</name>
    <dbReference type="NCBI Taxonomy" id="234614"/>
    <lineage>
        <taxon>Bacteria</taxon>
        <taxon>Bacillati</taxon>
        <taxon>Actinomycetota</taxon>
        <taxon>Actinomycetes</taxon>
        <taxon>Streptosporangiales</taxon>
        <taxon>Streptosporangiaceae</taxon>
        <taxon>Planotetraspora</taxon>
    </lineage>
</organism>
<gene>
    <name evidence="3" type="ORF">Psi02_64220</name>
</gene>
<accession>A0A8J3XUY7</accession>
<protein>
    <submittedName>
        <fullName evidence="3">Uncharacterized protein</fullName>
    </submittedName>
</protein>